<evidence type="ECO:0000259" key="2">
    <source>
        <dbReference type="Pfam" id="PF08486"/>
    </source>
</evidence>
<dbReference type="OrthoDB" id="9794671at2"/>
<dbReference type="InterPro" id="IPR013486">
    <property type="entry name" value="SpoIID/LytB"/>
</dbReference>
<dbReference type="EMBL" id="CVRB01000002">
    <property type="protein sequence ID" value="CRK82659.1"/>
    <property type="molecule type" value="Genomic_DNA"/>
</dbReference>
<dbReference type="GO" id="GO:0030435">
    <property type="term" value="P:sporulation resulting in formation of a cellular spore"/>
    <property type="evidence" value="ECO:0007669"/>
    <property type="project" value="InterPro"/>
</dbReference>
<dbReference type="Pfam" id="PF08486">
    <property type="entry name" value="SpoIID"/>
    <property type="match status" value="1"/>
</dbReference>
<keyword evidence="1" id="KW-0812">Transmembrane</keyword>
<proteinExistence type="predicted"/>
<dbReference type="STRING" id="1499688.BN000_02592"/>
<gene>
    <name evidence="3" type="primary">spoIID</name>
    <name evidence="3" type="ORF">BN000_02592</name>
</gene>
<evidence type="ECO:0000313" key="3">
    <source>
        <dbReference type="EMBL" id="CRK82659.1"/>
    </source>
</evidence>
<dbReference type="InterPro" id="IPR014225">
    <property type="entry name" value="Spore_II_D_firmicutes"/>
</dbReference>
<keyword evidence="4" id="KW-1185">Reference proteome</keyword>
<dbReference type="PANTHER" id="PTHR30032">
    <property type="entry name" value="N-ACETYLMURAMOYL-L-ALANINE AMIDASE-RELATED"/>
    <property type="match status" value="1"/>
</dbReference>
<dbReference type="Proteomes" id="UP000199087">
    <property type="component" value="Unassembled WGS sequence"/>
</dbReference>
<reference evidence="4" key="1">
    <citation type="submission" date="2015-05" db="EMBL/GenBank/DDBJ databases">
        <authorList>
            <person name="Urmite Genomes"/>
        </authorList>
    </citation>
    <scope>NUCLEOTIDE SEQUENCE [LARGE SCALE GENOMIC DNA]</scope>
    <source>
        <strain evidence="4">LF1</strain>
    </source>
</reference>
<sequence length="340" mass="37383" precursor="true">MKKFKPIFVLVSFLIAITLIIPAILVVPFMDGKASGKLGVDLSKPPAKETAAPSADAAVTVSVYRSSKGKIENVQLEDYLVGVVAAEMPADFNEEALKAQALTARTYIVKKMLSKDTTGVPKGAQVTDTTMNQAYESDDKQRADWKADYSWKHKKILDAVRATSGQILTYKGEAIDATFFSTSNGYTENSEDYWQSSIPYLRSVPSPWDKNSPKFNSKQEFTVSDFEAKLGVKLDKDIGNITGLTAGKRVAKVNFNGKILTGKDIRDKLDLRSADFKWERKGNNIIVTTKGFGHGVGMSQYGANGMADEGKNYKDIVKYYYQGVEVTSAENLFATITAQK</sequence>
<dbReference type="GO" id="GO:0030288">
    <property type="term" value="C:outer membrane-bounded periplasmic space"/>
    <property type="evidence" value="ECO:0007669"/>
    <property type="project" value="TreeGrafter"/>
</dbReference>
<protein>
    <submittedName>
        <fullName evidence="3">Stage II sporulation protein D</fullName>
    </submittedName>
</protein>
<keyword evidence="1" id="KW-1133">Transmembrane helix</keyword>
<dbReference type="NCBIfam" id="TIGR02669">
    <property type="entry name" value="SpoIID_LytB"/>
    <property type="match status" value="1"/>
</dbReference>
<name>A0A0U1NXB0_9BACI</name>
<dbReference type="InterPro" id="IPR051922">
    <property type="entry name" value="Bact_Sporulation_Assoc"/>
</dbReference>
<dbReference type="RefSeq" id="WP_090634861.1">
    <property type="nucleotide sequence ID" value="NZ_CVRB01000002.1"/>
</dbReference>
<dbReference type="PANTHER" id="PTHR30032:SF4">
    <property type="entry name" value="AMIDASE ENHANCER"/>
    <property type="match status" value="1"/>
</dbReference>
<feature type="transmembrane region" description="Helical" evidence="1">
    <location>
        <begin position="7"/>
        <end position="30"/>
    </location>
</feature>
<keyword evidence="1" id="KW-0472">Membrane</keyword>
<dbReference type="NCBIfam" id="TIGR02870">
    <property type="entry name" value="spore_II_D"/>
    <property type="match status" value="1"/>
</dbReference>
<evidence type="ECO:0000313" key="4">
    <source>
        <dbReference type="Proteomes" id="UP000199087"/>
    </source>
</evidence>
<dbReference type="AlphaFoldDB" id="A0A0U1NXB0"/>
<evidence type="ECO:0000256" key="1">
    <source>
        <dbReference type="SAM" id="Phobius"/>
    </source>
</evidence>
<feature type="domain" description="Sporulation stage II protein D amidase enhancer LytB N-terminal" evidence="2">
    <location>
        <begin position="66"/>
        <end position="170"/>
    </location>
</feature>
<accession>A0A0U1NXB0</accession>
<organism evidence="3 4">
    <name type="scientific">Neobacillus massiliamazoniensis</name>
    <dbReference type="NCBI Taxonomy" id="1499688"/>
    <lineage>
        <taxon>Bacteria</taxon>
        <taxon>Bacillati</taxon>
        <taxon>Bacillota</taxon>
        <taxon>Bacilli</taxon>
        <taxon>Bacillales</taxon>
        <taxon>Bacillaceae</taxon>
        <taxon>Neobacillus</taxon>
    </lineage>
</organism>
<dbReference type="InterPro" id="IPR013693">
    <property type="entry name" value="SpoIID/LytB_N"/>
</dbReference>